<dbReference type="PANTHER" id="PTHR42928">
    <property type="entry name" value="TRICARBOXYLATE-BINDING PROTEIN"/>
    <property type="match status" value="1"/>
</dbReference>
<gene>
    <name evidence="3" type="ORF">SAMN05421547_116144</name>
</gene>
<protein>
    <submittedName>
        <fullName evidence="3">Tripartite-type tricarboxylate transporter, receptor component TctC</fullName>
    </submittedName>
</protein>
<dbReference type="PIRSF" id="PIRSF017082">
    <property type="entry name" value="YflP"/>
    <property type="match status" value="1"/>
</dbReference>
<organism evidence="3 4">
    <name type="scientific">Delftia lacustris</name>
    <dbReference type="NCBI Taxonomy" id="558537"/>
    <lineage>
        <taxon>Bacteria</taxon>
        <taxon>Pseudomonadati</taxon>
        <taxon>Pseudomonadota</taxon>
        <taxon>Betaproteobacteria</taxon>
        <taxon>Burkholderiales</taxon>
        <taxon>Comamonadaceae</taxon>
        <taxon>Delftia</taxon>
    </lineage>
</organism>
<dbReference type="RefSeq" id="WP_074923081.1">
    <property type="nucleotide sequence ID" value="NZ_CP141274.1"/>
</dbReference>
<feature type="chain" id="PRO_5010249034" evidence="2">
    <location>
        <begin position="26"/>
        <end position="331"/>
    </location>
</feature>
<dbReference type="InterPro" id="IPR042100">
    <property type="entry name" value="Bug_dom1"/>
</dbReference>
<evidence type="ECO:0000256" key="2">
    <source>
        <dbReference type="SAM" id="SignalP"/>
    </source>
</evidence>
<dbReference type="Gene3D" id="3.40.190.10">
    <property type="entry name" value="Periplasmic binding protein-like II"/>
    <property type="match status" value="1"/>
</dbReference>
<dbReference type="EMBL" id="FNPE01000016">
    <property type="protein sequence ID" value="SDZ28476.1"/>
    <property type="molecule type" value="Genomic_DNA"/>
</dbReference>
<reference evidence="3 4" key="1">
    <citation type="submission" date="2016-10" db="EMBL/GenBank/DDBJ databases">
        <authorList>
            <person name="de Groot N.N."/>
        </authorList>
    </citation>
    <scope>NUCLEOTIDE SEQUENCE [LARGE SCALE GENOMIC DNA]</scope>
    <source>
        <strain evidence="3 4">LMG 24775</strain>
    </source>
</reference>
<proteinExistence type="inferred from homology"/>
<dbReference type="Pfam" id="PF03401">
    <property type="entry name" value="TctC"/>
    <property type="match status" value="1"/>
</dbReference>
<dbReference type="Gene3D" id="3.40.190.150">
    <property type="entry name" value="Bordetella uptake gene, domain 1"/>
    <property type="match status" value="1"/>
</dbReference>
<sequence length="331" mass="35140">MSSLHRIAATLLTATVALVPALGHAQAPAAFPSKPVNIVVPYAAGGPVDNLARALATRLNKVWSQPVVILNRTGANEIIGAEYVAKSAPDGYTLFAATEASLTMNPHLYRKLPYNPQKDFAPISRLISVPMVFFVPQSSKAGTLQEFIAQARQAGKTKPLTYGSSGAGGIVHLPLAMFAKQEGLEMVHVPYKGAAPLIPEVIAGQIDAAVLGVSVIEQHIKSGKLKALAVSSETRSIALPDVPTFKEAGVRDIQAVFNIGLLAPAGTPAPQVEKIAADVRRVLLEPEFRKTQVDAFSYVAVASSPAEYRDFLARDYQVQGERVRTSGASLD</sequence>
<accession>A0A1H3RRZ3</accession>
<keyword evidence="2" id="KW-0732">Signal</keyword>
<dbReference type="PANTHER" id="PTHR42928:SF5">
    <property type="entry name" value="BLR1237 PROTEIN"/>
    <property type="match status" value="1"/>
</dbReference>
<dbReference type="GeneID" id="94694460"/>
<keyword evidence="3" id="KW-0675">Receptor</keyword>
<dbReference type="InterPro" id="IPR005064">
    <property type="entry name" value="BUG"/>
</dbReference>
<name>A0A1H3RRZ3_9BURK</name>
<evidence type="ECO:0000313" key="4">
    <source>
        <dbReference type="Proteomes" id="UP000183417"/>
    </source>
</evidence>
<evidence type="ECO:0000313" key="3">
    <source>
        <dbReference type="EMBL" id="SDZ28476.1"/>
    </source>
</evidence>
<dbReference type="Proteomes" id="UP000183417">
    <property type="component" value="Unassembled WGS sequence"/>
</dbReference>
<dbReference type="AlphaFoldDB" id="A0A1H3RRZ3"/>
<feature type="signal peptide" evidence="2">
    <location>
        <begin position="1"/>
        <end position="25"/>
    </location>
</feature>
<dbReference type="CDD" id="cd07012">
    <property type="entry name" value="PBP2_Bug_TTT"/>
    <property type="match status" value="1"/>
</dbReference>
<dbReference type="SUPFAM" id="SSF53850">
    <property type="entry name" value="Periplasmic binding protein-like II"/>
    <property type="match status" value="1"/>
</dbReference>
<comment type="similarity">
    <text evidence="1">Belongs to the UPF0065 (bug) family.</text>
</comment>
<evidence type="ECO:0000256" key="1">
    <source>
        <dbReference type="ARBA" id="ARBA00006987"/>
    </source>
</evidence>